<reference evidence="10 11" key="1">
    <citation type="submission" date="2017-03" db="EMBL/GenBank/DDBJ databases">
        <title>Draft Genome sequence of Marispirochaeta sp. strain JC444.</title>
        <authorList>
            <person name="Shivani Y."/>
            <person name="Subhash Y."/>
            <person name="Sasikala C."/>
            <person name="Ramana C."/>
        </authorList>
    </citation>
    <scope>NUCLEOTIDE SEQUENCE [LARGE SCALE GENOMIC DNA]</scope>
    <source>
        <strain evidence="10 11">JC444</strain>
    </source>
</reference>
<dbReference type="SUPFAM" id="SSF50156">
    <property type="entry name" value="PDZ domain-like"/>
    <property type="match status" value="2"/>
</dbReference>
<dbReference type="PANTHER" id="PTHR22939:SF129">
    <property type="entry name" value="SERINE PROTEASE HTRA2, MITOCHONDRIAL"/>
    <property type="match status" value="1"/>
</dbReference>
<dbReference type="SUPFAM" id="SSF50494">
    <property type="entry name" value="Trypsin-like serine proteases"/>
    <property type="match status" value="1"/>
</dbReference>
<keyword evidence="3" id="KW-0732">Signal</keyword>
<evidence type="ECO:0000256" key="1">
    <source>
        <dbReference type="ARBA" id="ARBA00010541"/>
    </source>
</evidence>
<keyword evidence="5" id="KW-0378">Hydrolase</keyword>
<keyword evidence="11" id="KW-1185">Reference proteome</keyword>
<dbReference type="GO" id="GO:0006508">
    <property type="term" value="P:proteolysis"/>
    <property type="evidence" value="ECO:0007669"/>
    <property type="project" value="UniProtKB-KW"/>
</dbReference>
<feature type="active site" description="Charge relay system" evidence="7">
    <location>
        <position position="156"/>
    </location>
</feature>
<gene>
    <name evidence="10" type="ORF">B4O97_03815</name>
</gene>
<proteinExistence type="inferred from homology"/>
<name>A0A1Y1S1F2_9SPIO</name>
<sequence length="484" mass="52535">MHHLFDNRKEPAAAGRKIMTIRPKQMMLFFLIALVFLISGCAGLTSLTIQKNFRDIADKTLPVVVQVNTVDIFSQEVPDLDGWDFFFPDPDGEGESEEREFRTQGLGSGVIVRRNGDTYYVVTNNHVVGEADEVSITLHNGRIYPADLIGKDPRRDLALVSFSAPGVDIQEARLGDSDSLRIGDLVVALGNPFGYSGTVTQGIISGLHRSGPTDISDFIQTDASINQGNSGGALVDLKGRVIGINTWITTPTGGSIGLGFAIPINSARNVIDQLIETGQVAYGWLGVSITDTSHDILESMKEDDVSGAVVTNIYVDSPAEKAGIRPGDIILNVGRRRIKNADNLIQAVSDLPVSRNSDFVILRDGESLEIPVAIEERADDDTIRARSDKFWPGLRLYPITDALREEMEKIPERGVYVLAVDKGTPGESAGLKSGDVITRLGKTEIDSLDAFYSSLKLAEDQALALSVHRGGEDLELMMGPMKQN</sequence>
<evidence type="ECO:0000313" key="11">
    <source>
        <dbReference type="Proteomes" id="UP000192343"/>
    </source>
</evidence>
<dbReference type="SMART" id="SM00228">
    <property type="entry name" value="PDZ"/>
    <property type="match status" value="2"/>
</dbReference>
<dbReference type="AlphaFoldDB" id="A0A1Y1S1F2"/>
<evidence type="ECO:0000256" key="7">
    <source>
        <dbReference type="PIRSR" id="PIRSR611782-1"/>
    </source>
</evidence>
<keyword evidence="6" id="KW-0720">Serine protease</keyword>
<dbReference type="PROSITE" id="PS50106">
    <property type="entry name" value="PDZ"/>
    <property type="match status" value="1"/>
</dbReference>
<evidence type="ECO:0000256" key="3">
    <source>
        <dbReference type="ARBA" id="ARBA00022729"/>
    </source>
</evidence>
<dbReference type="GO" id="GO:0004252">
    <property type="term" value="F:serine-type endopeptidase activity"/>
    <property type="evidence" value="ECO:0007669"/>
    <property type="project" value="InterPro"/>
</dbReference>
<dbReference type="Pfam" id="PF13180">
    <property type="entry name" value="PDZ_2"/>
    <property type="match status" value="2"/>
</dbReference>
<dbReference type="NCBIfam" id="TIGR02037">
    <property type="entry name" value="degP_htrA_DO"/>
    <property type="match status" value="1"/>
</dbReference>
<dbReference type="PANTHER" id="PTHR22939">
    <property type="entry name" value="SERINE PROTEASE FAMILY S1C HTRA-RELATED"/>
    <property type="match status" value="1"/>
</dbReference>
<dbReference type="PRINTS" id="PR00834">
    <property type="entry name" value="PROTEASES2C"/>
</dbReference>
<evidence type="ECO:0000256" key="5">
    <source>
        <dbReference type="ARBA" id="ARBA00022801"/>
    </source>
</evidence>
<dbReference type="Gene3D" id="2.40.10.120">
    <property type="match status" value="1"/>
</dbReference>
<dbReference type="InterPro" id="IPR011782">
    <property type="entry name" value="Pept_S1C_Do"/>
</dbReference>
<accession>A0A1Y1S1F2</accession>
<comment type="caution">
    <text evidence="10">The sequence shown here is derived from an EMBL/GenBank/DDBJ whole genome shotgun (WGS) entry which is preliminary data.</text>
</comment>
<keyword evidence="2" id="KW-0645">Protease</keyword>
<evidence type="ECO:0000256" key="2">
    <source>
        <dbReference type="ARBA" id="ARBA00022670"/>
    </source>
</evidence>
<feature type="binding site" evidence="8">
    <location>
        <begin position="228"/>
        <end position="230"/>
    </location>
    <ligand>
        <name>substrate</name>
    </ligand>
</feature>
<feature type="active site" description="Charge relay system" evidence="7">
    <location>
        <position position="126"/>
    </location>
</feature>
<feature type="binding site" evidence="8">
    <location>
        <position position="156"/>
    </location>
    <ligand>
        <name>substrate</name>
    </ligand>
</feature>
<feature type="active site" description="Charge relay system" evidence="7">
    <location>
        <position position="230"/>
    </location>
</feature>
<keyword evidence="4" id="KW-0677">Repeat</keyword>
<organism evidence="10 11">
    <name type="scientific">Marispirochaeta aestuarii</name>
    <dbReference type="NCBI Taxonomy" id="1963862"/>
    <lineage>
        <taxon>Bacteria</taxon>
        <taxon>Pseudomonadati</taxon>
        <taxon>Spirochaetota</taxon>
        <taxon>Spirochaetia</taxon>
        <taxon>Spirochaetales</taxon>
        <taxon>Spirochaetaceae</taxon>
        <taxon>Marispirochaeta</taxon>
    </lineage>
</organism>
<feature type="binding site" evidence="8">
    <location>
        <position position="126"/>
    </location>
    <ligand>
        <name>substrate</name>
    </ligand>
</feature>
<evidence type="ECO:0000313" key="10">
    <source>
        <dbReference type="EMBL" id="ORC37329.1"/>
    </source>
</evidence>
<evidence type="ECO:0000256" key="4">
    <source>
        <dbReference type="ARBA" id="ARBA00022737"/>
    </source>
</evidence>
<evidence type="ECO:0000256" key="6">
    <source>
        <dbReference type="ARBA" id="ARBA00022825"/>
    </source>
</evidence>
<dbReference type="InterPro" id="IPR009003">
    <property type="entry name" value="Peptidase_S1_PA"/>
</dbReference>
<protein>
    <recommendedName>
        <fullName evidence="9">PDZ domain-containing protein</fullName>
    </recommendedName>
</protein>
<dbReference type="EMBL" id="MWQY01000003">
    <property type="protein sequence ID" value="ORC37329.1"/>
    <property type="molecule type" value="Genomic_DNA"/>
</dbReference>
<dbReference type="Gene3D" id="2.30.42.10">
    <property type="match status" value="2"/>
</dbReference>
<evidence type="ECO:0000259" key="9">
    <source>
        <dbReference type="PROSITE" id="PS50106"/>
    </source>
</evidence>
<evidence type="ECO:0000256" key="8">
    <source>
        <dbReference type="PIRSR" id="PIRSR611782-2"/>
    </source>
</evidence>
<dbReference type="Pfam" id="PF13365">
    <property type="entry name" value="Trypsin_2"/>
    <property type="match status" value="1"/>
</dbReference>
<dbReference type="InterPro" id="IPR001478">
    <property type="entry name" value="PDZ"/>
</dbReference>
<dbReference type="Proteomes" id="UP000192343">
    <property type="component" value="Unassembled WGS sequence"/>
</dbReference>
<dbReference type="InterPro" id="IPR001940">
    <property type="entry name" value="Peptidase_S1C"/>
</dbReference>
<feature type="domain" description="PDZ" evidence="9">
    <location>
        <begin position="274"/>
        <end position="340"/>
    </location>
</feature>
<comment type="similarity">
    <text evidence="1">Belongs to the peptidase S1C family.</text>
</comment>
<dbReference type="InterPro" id="IPR036034">
    <property type="entry name" value="PDZ_sf"/>
</dbReference>
<dbReference type="STRING" id="1963862.B4O97_03815"/>